<evidence type="ECO:0000256" key="6">
    <source>
        <dbReference type="ARBA" id="ARBA00023136"/>
    </source>
</evidence>
<evidence type="ECO:0000313" key="9">
    <source>
        <dbReference type="EMBL" id="WWF06379.1"/>
    </source>
</evidence>
<keyword evidence="6 7" id="KW-0472">Membrane</keyword>
<comment type="similarity">
    <text evidence="7">Belongs to the binding-protein-dependent transport system permease family.</text>
</comment>
<evidence type="ECO:0000256" key="4">
    <source>
        <dbReference type="ARBA" id="ARBA00022692"/>
    </source>
</evidence>
<evidence type="ECO:0000256" key="3">
    <source>
        <dbReference type="ARBA" id="ARBA00022475"/>
    </source>
</evidence>
<evidence type="ECO:0000256" key="1">
    <source>
        <dbReference type="ARBA" id="ARBA00004651"/>
    </source>
</evidence>
<feature type="transmembrane region" description="Helical" evidence="7">
    <location>
        <begin position="12"/>
        <end position="32"/>
    </location>
</feature>
<evidence type="ECO:0000313" key="10">
    <source>
        <dbReference type="Proteomes" id="UP001381003"/>
    </source>
</evidence>
<evidence type="ECO:0000259" key="8">
    <source>
        <dbReference type="PROSITE" id="PS50928"/>
    </source>
</evidence>
<dbReference type="Pfam" id="PF00528">
    <property type="entry name" value="BPD_transp_1"/>
    <property type="match status" value="1"/>
</dbReference>
<comment type="subcellular location">
    <subcellularLocation>
        <location evidence="1 7">Cell membrane</location>
        <topology evidence="1 7">Multi-pass membrane protein</topology>
    </subcellularLocation>
</comment>
<dbReference type="SUPFAM" id="SSF161098">
    <property type="entry name" value="MetI-like"/>
    <property type="match status" value="1"/>
</dbReference>
<dbReference type="InterPro" id="IPR000515">
    <property type="entry name" value="MetI-like"/>
</dbReference>
<organism evidence="9 10">
    <name type="scientific">Janibacter terrae</name>
    <dbReference type="NCBI Taxonomy" id="103817"/>
    <lineage>
        <taxon>Bacteria</taxon>
        <taxon>Bacillati</taxon>
        <taxon>Actinomycetota</taxon>
        <taxon>Actinomycetes</taxon>
        <taxon>Micrococcales</taxon>
        <taxon>Intrasporangiaceae</taxon>
        <taxon>Janibacter</taxon>
    </lineage>
</organism>
<keyword evidence="4 7" id="KW-0812">Transmembrane</keyword>
<dbReference type="PANTHER" id="PTHR30151:SF0">
    <property type="entry name" value="ABC TRANSPORTER PERMEASE PROTEIN MJ0413-RELATED"/>
    <property type="match status" value="1"/>
</dbReference>
<feature type="transmembrane region" description="Helical" evidence="7">
    <location>
        <begin position="104"/>
        <end position="123"/>
    </location>
</feature>
<feature type="transmembrane region" description="Helical" evidence="7">
    <location>
        <begin position="71"/>
        <end position="92"/>
    </location>
</feature>
<keyword evidence="5 7" id="KW-1133">Transmembrane helix</keyword>
<gene>
    <name evidence="9" type="ORF">N5P18_05770</name>
</gene>
<dbReference type="CDD" id="cd06261">
    <property type="entry name" value="TM_PBP2"/>
    <property type="match status" value="1"/>
</dbReference>
<dbReference type="Gene3D" id="1.10.3720.10">
    <property type="entry name" value="MetI-like"/>
    <property type="match status" value="1"/>
</dbReference>
<protein>
    <submittedName>
        <fullName evidence="9">ABC transporter permease subunit</fullName>
    </submittedName>
</protein>
<accession>A0ABZ2FJA6</accession>
<feature type="transmembrane region" description="Helical" evidence="7">
    <location>
        <begin position="182"/>
        <end position="207"/>
    </location>
</feature>
<name>A0ABZ2FJA6_9MICO</name>
<proteinExistence type="inferred from homology"/>
<dbReference type="Proteomes" id="UP001381003">
    <property type="component" value="Chromosome"/>
</dbReference>
<dbReference type="PROSITE" id="PS50928">
    <property type="entry name" value="ABC_TM1"/>
    <property type="match status" value="1"/>
</dbReference>
<evidence type="ECO:0000256" key="7">
    <source>
        <dbReference type="RuleBase" id="RU363032"/>
    </source>
</evidence>
<keyword evidence="10" id="KW-1185">Reference proteome</keyword>
<keyword evidence="2 7" id="KW-0813">Transport</keyword>
<feature type="transmembrane region" description="Helical" evidence="7">
    <location>
        <begin position="129"/>
        <end position="149"/>
    </location>
</feature>
<dbReference type="PANTHER" id="PTHR30151">
    <property type="entry name" value="ALKANE SULFONATE ABC TRANSPORTER-RELATED, MEMBRANE SUBUNIT"/>
    <property type="match status" value="1"/>
</dbReference>
<feature type="transmembrane region" description="Helical" evidence="7">
    <location>
        <begin position="227"/>
        <end position="249"/>
    </location>
</feature>
<dbReference type="EMBL" id="CP104874">
    <property type="protein sequence ID" value="WWF06379.1"/>
    <property type="molecule type" value="Genomic_DNA"/>
</dbReference>
<dbReference type="InterPro" id="IPR035906">
    <property type="entry name" value="MetI-like_sf"/>
</dbReference>
<evidence type="ECO:0000256" key="2">
    <source>
        <dbReference type="ARBA" id="ARBA00022448"/>
    </source>
</evidence>
<feature type="domain" description="ABC transmembrane type-1" evidence="8">
    <location>
        <begin position="64"/>
        <end position="250"/>
    </location>
</feature>
<dbReference type="RefSeq" id="WP_338538979.1">
    <property type="nucleotide sequence ID" value="NZ_CP104874.1"/>
</dbReference>
<sequence>MKLIHEPLGTARQAVLGVTGVVGVAVVAELLMRTLVTKDGLPVPSKVLGSLGDLFADESFWSAVGFTMAEWMLALLMAAVVGVLVGAAMGASRAAMITFNLPVEAFRVLPSIALGPILVLLLGNGMLPLSITVALACVWPILLNTMYGVKGADTTAIQTAESFGLSRAQVVRRVILPSALPFAFTGVRVAASIGLIVAVSAELLVGGGNGIGGYILVGSANATNLDLVYAATLVAGVLGVLVSLVMSFIDAKVFDWKKGLAQ</sequence>
<evidence type="ECO:0000256" key="5">
    <source>
        <dbReference type="ARBA" id="ARBA00022989"/>
    </source>
</evidence>
<reference evidence="9 10" key="1">
    <citation type="submission" date="2022-09" db="EMBL/GenBank/DDBJ databases">
        <title>Complete genome sequence of Janibacter terrae strain COS04-44, PCL-degrading bacteria isolated from oil spilled coast.</title>
        <authorList>
            <person name="Park H."/>
            <person name="Kim J.Y."/>
            <person name="An S.H."/>
            <person name="Lee C.M."/>
            <person name="Weon H.-Y."/>
        </authorList>
    </citation>
    <scope>NUCLEOTIDE SEQUENCE [LARGE SCALE GENOMIC DNA]</scope>
    <source>
        <strain evidence="9 10">COS04-44</strain>
    </source>
</reference>
<keyword evidence="3" id="KW-1003">Cell membrane</keyword>